<protein>
    <submittedName>
        <fullName evidence="1">Type 2 isopentenyl-diphosphate Delta-isomerase</fullName>
        <ecNumber evidence="1">5.3.3.2</ecNumber>
    </submittedName>
</protein>
<gene>
    <name evidence="1" type="primary">fni</name>
    <name evidence="1" type="ORF">TU35_001135</name>
</gene>
<dbReference type="EMBL" id="JZWT02000002">
    <property type="protein sequence ID" value="MFB6489845.1"/>
    <property type="molecule type" value="Genomic_DNA"/>
</dbReference>
<accession>A0ACC6UYN0</accession>
<evidence type="ECO:0000313" key="1">
    <source>
        <dbReference type="EMBL" id="MFB6489845.1"/>
    </source>
</evidence>
<evidence type="ECO:0000313" key="2">
    <source>
        <dbReference type="Proteomes" id="UP000033636"/>
    </source>
</evidence>
<dbReference type="EC" id="5.3.3.2" evidence="1"/>
<keyword evidence="1" id="KW-0413">Isomerase</keyword>
<name>A0ACC6UYN0_9CREN</name>
<proteinExistence type="predicted"/>
<comment type="caution">
    <text evidence="1">The sequence shown here is derived from an EMBL/GenBank/DDBJ whole genome shotgun (WGS) entry which is preliminary data.</text>
</comment>
<dbReference type="Proteomes" id="UP000033636">
    <property type="component" value="Unassembled WGS sequence"/>
</dbReference>
<reference evidence="1" key="1">
    <citation type="submission" date="2024-07" db="EMBL/GenBank/DDBJ databases">
        <title>Metagenome and Metagenome-Assembled Genomes of Archaea from a hot spring from the geothermal field of Los Azufres, Mexico.</title>
        <authorList>
            <person name="Marin-Paredes R."/>
            <person name="Martinez-Romero E."/>
            <person name="Servin-Garciduenas L.E."/>
        </authorList>
    </citation>
    <scope>NUCLEOTIDE SEQUENCE</scope>
</reference>
<organism evidence="1 2">
    <name type="scientific">Thermoproteus sp. AZ2</name>
    <dbReference type="NCBI Taxonomy" id="1609232"/>
    <lineage>
        <taxon>Archaea</taxon>
        <taxon>Thermoproteota</taxon>
        <taxon>Thermoprotei</taxon>
        <taxon>Thermoproteales</taxon>
        <taxon>Thermoproteaceae</taxon>
        <taxon>Thermoproteus</taxon>
    </lineage>
</organism>
<sequence>MDIDRRKNEHIFLASSPESQIGSNLLEEVILIHRALPEIDLEDVDATATFLGRRIRMPFIIGAMTGGTELAERINTRLAKAAEAFGVPMYVGSQRIGIVKPETRRSFEVVKEHAPNAPKIANLGAPQISRLSEDEVIEWAKQAVDMINASAIAIHLNPAQEVFQPGGEPYFKGVVERLKALKRALGLPLIVKEVGNGISKEIAEALNGIADVIDVAGFGGTSFVAIEGARAKSVDVELYELAEEFKYWGIPTAAAICEVKSAFGGLIIASGGIRSGLDGAKAMALGADYFSASQPLLKAALEGDVLKALGRIEKELKIAMFLTGSRDIKALRSTPKVLGPRLESWIRQRGLSC</sequence>